<name>A0A0F6YKP0_9BACT</name>
<reference evidence="8 9" key="1">
    <citation type="submission" date="2015-03" db="EMBL/GenBank/DDBJ databases">
        <title>Genome assembly of Sandaracinus amylolyticus DSM 53668.</title>
        <authorList>
            <person name="Sharma G."/>
            <person name="Subramanian S."/>
        </authorList>
    </citation>
    <scope>NUCLEOTIDE SEQUENCE [LARGE SCALE GENOMIC DNA]</scope>
    <source>
        <strain evidence="8 9">DSM 53668</strain>
    </source>
</reference>
<feature type="compositionally biased region" description="Basic and acidic residues" evidence="5">
    <location>
        <begin position="482"/>
        <end position="509"/>
    </location>
</feature>
<evidence type="ECO:0000256" key="2">
    <source>
        <dbReference type="ARBA" id="ARBA00022741"/>
    </source>
</evidence>
<evidence type="ECO:0000313" key="9">
    <source>
        <dbReference type="Proteomes" id="UP000034883"/>
    </source>
</evidence>
<dbReference type="CDD" id="cd14014">
    <property type="entry name" value="STKc_PknB_like"/>
    <property type="match status" value="1"/>
</dbReference>
<evidence type="ECO:0000256" key="5">
    <source>
        <dbReference type="SAM" id="MobiDB-lite"/>
    </source>
</evidence>
<dbReference type="OrthoDB" id="5511166at2"/>
<keyword evidence="9" id="KW-1185">Reference proteome</keyword>
<keyword evidence="3 8" id="KW-0418">Kinase</keyword>
<keyword evidence="4" id="KW-0067">ATP-binding</keyword>
<feature type="compositionally biased region" description="Low complexity" evidence="5">
    <location>
        <begin position="448"/>
        <end position="478"/>
    </location>
</feature>
<keyword evidence="8" id="KW-0723">Serine/threonine-protein kinase</keyword>
<feature type="region of interest" description="Disordered" evidence="5">
    <location>
        <begin position="448"/>
        <end position="541"/>
    </location>
</feature>
<feature type="domain" description="Protein kinase" evidence="7">
    <location>
        <begin position="20"/>
        <end position="292"/>
    </location>
</feature>
<organism evidence="8 9">
    <name type="scientific">Sandaracinus amylolyticus</name>
    <dbReference type="NCBI Taxonomy" id="927083"/>
    <lineage>
        <taxon>Bacteria</taxon>
        <taxon>Pseudomonadati</taxon>
        <taxon>Myxococcota</taxon>
        <taxon>Polyangia</taxon>
        <taxon>Polyangiales</taxon>
        <taxon>Sandaracinaceae</taxon>
        <taxon>Sandaracinus</taxon>
    </lineage>
</organism>
<dbReference type="Pfam" id="PF00069">
    <property type="entry name" value="Pkinase"/>
    <property type="match status" value="1"/>
</dbReference>
<evidence type="ECO:0000256" key="6">
    <source>
        <dbReference type="SAM" id="Phobius"/>
    </source>
</evidence>
<evidence type="ECO:0000313" key="8">
    <source>
        <dbReference type="EMBL" id="AKF08591.1"/>
    </source>
</evidence>
<evidence type="ECO:0000259" key="7">
    <source>
        <dbReference type="PROSITE" id="PS50011"/>
    </source>
</evidence>
<proteinExistence type="predicted"/>
<dbReference type="Gene3D" id="3.30.200.20">
    <property type="entry name" value="Phosphorylase Kinase, domain 1"/>
    <property type="match status" value="1"/>
</dbReference>
<dbReference type="GO" id="GO:0004674">
    <property type="term" value="F:protein serine/threonine kinase activity"/>
    <property type="evidence" value="ECO:0007669"/>
    <property type="project" value="UniProtKB-KW"/>
</dbReference>
<dbReference type="RefSeq" id="WP_053235715.1">
    <property type="nucleotide sequence ID" value="NZ_CP011125.1"/>
</dbReference>
<dbReference type="InterPro" id="IPR000719">
    <property type="entry name" value="Prot_kinase_dom"/>
</dbReference>
<dbReference type="InterPro" id="IPR008266">
    <property type="entry name" value="Tyr_kinase_AS"/>
</dbReference>
<keyword evidence="2" id="KW-0547">Nucleotide-binding</keyword>
<keyword evidence="6" id="KW-0472">Membrane</keyword>
<keyword evidence="6" id="KW-0812">Transmembrane</keyword>
<dbReference type="Gene3D" id="1.10.510.10">
    <property type="entry name" value="Transferase(Phosphotransferase) domain 1"/>
    <property type="match status" value="1"/>
</dbReference>
<dbReference type="PROSITE" id="PS50011">
    <property type="entry name" value="PROTEIN_KINASE_DOM"/>
    <property type="match status" value="1"/>
</dbReference>
<feature type="region of interest" description="Disordered" evidence="5">
    <location>
        <begin position="338"/>
        <end position="365"/>
    </location>
</feature>
<dbReference type="Proteomes" id="UP000034883">
    <property type="component" value="Chromosome"/>
</dbReference>
<dbReference type="EMBL" id="CP011125">
    <property type="protein sequence ID" value="AKF08591.1"/>
    <property type="molecule type" value="Genomic_DNA"/>
</dbReference>
<protein>
    <submittedName>
        <fullName evidence="8">Serine/threonine protein kinase</fullName>
    </submittedName>
</protein>
<dbReference type="SUPFAM" id="SSF56112">
    <property type="entry name" value="Protein kinase-like (PK-like)"/>
    <property type="match status" value="1"/>
</dbReference>
<dbReference type="STRING" id="927083.DB32_005740"/>
<dbReference type="PANTHER" id="PTHR43289:SF6">
    <property type="entry name" value="SERINE_THREONINE-PROTEIN KINASE NEKL-3"/>
    <property type="match status" value="1"/>
</dbReference>
<sequence>MTAAPASLMRDLSGRRLGRYEVLVQLASGGMATVYVARAQGVAGFERLVAIKVLHPHLAHDEEFISMFLDEARLAARIRHPNVVPTLDISDTEGDGYFLVMEYIEGDHLGALLREAARAHTPIPPSIAARLVIDALEGLGAAHTLTDPDGLALGIVHRDVSPHNVLIGSDGVARITDFGVAKAEVRLSSTRDGQFKGKLSYMAPEQASSGRADQRSDLFSMGIVLWETLTGRRLFRADNNGELLNRLLNEPIVPPSTYVPEAAAFDAICACALERDPEARYQTAEEFVQAIEDAAPACGGVASPRAVGRLVRELLGPKIDAQNTRIRAATDTLGRAEMRGGLLPLPGPGGSQPSQPSSSRPASLTPSAVRPIVLDTSEMTVGAKPSTLASEVSGEQPAPRRSRSKAWIVAVLALLVIGGVGAAFALGIAASAPSATTAPAIAAPPAMVSSTSAEPSTPEAVPAPSEAAATAAPSAEPVGTPERAEATEPARSDETAASPERRESESAREARRRRRAEAEASAAAASDDEDDGDLIVNPYRR</sequence>
<feature type="transmembrane region" description="Helical" evidence="6">
    <location>
        <begin position="406"/>
        <end position="430"/>
    </location>
</feature>
<dbReference type="InterPro" id="IPR011009">
    <property type="entry name" value="Kinase-like_dom_sf"/>
</dbReference>
<dbReference type="AlphaFoldDB" id="A0A0F6YKP0"/>
<keyword evidence="6" id="KW-1133">Transmembrane helix</keyword>
<accession>A0A0F6YKP0</accession>
<evidence type="ECO:0000256" key="1">
    <source>
        <dbReference type="ARBA" id="ARBA00022679"/>
    </source>
</evidence>
<feature type="region of interest" description="Disordered" evidence="5">
    <location>
        <begin position="382"/>
        <end position="401"/>
    </location>
</feature>
<dbReference type="PROSITE" id="PS00109">
    <property type="entry name" value="PROTEIN_KINASE_TYR"/>
    <property type="match status" value="1"/>
</dbReference>
<gene>
    <name evidence="8" type="ORF">DB32_005740</name>
</gene>
<dbReference type="PANTHER" id="PTHR43289">
    <property type="entry name" value="MITOGEN-ACTIVATED PROTEIN KINASE KINASE KINASE 20-RELATED"/>
    <property type="match status" value="1"/>
</dbReference>
<keyword evidence="1" id="KW-0808">Transferase</keyword>
<evidence type="ECO:0000256" key="4">
    <source>
        <dbReference type="ARBA" id="ARBA00022840"/>
    </source>
</evidence>
<dbReference type="GO" id="GO:0005524">
    <property type="term" value="F:ATP binding"/>
    <property type="evidence" value="ECO:0007669"/>
    <property type="project" value="UniProtKB-KW"/>
</dbReference>
<evidence type="ECO:0000256" key="3">
    <source>
        <dbReference type="ARBA" id="ARBA00022777"/>
    </source>
</evidence>
<dbReference type="KEGG" id="samy:DB32_005740"/>